<dbReference type="VEuPathDB" id="FungiDB:MYCTH_2302571"/>
<feature type="region of interest" description="Disordered" evidence="2">
    <location>
        <begin position="1140"/>
        <end position="1165"/>
    </location>
</feature>
<keyword evidence="1" id="KW-0479">Metal-binding</keyword>
<evidence type="ECO:0000256" key="1">
    <source>
        <dbReference type="PROSITE-ProRule" id="PRU00723"/>
    </source>
</evidence>
<feature type="compositionally biased region" description="Low complexity" evidence="2">
    <location>
        <begin position="1529"/>
        <end position="1541"/>
    </location>
</feature>
<evidence type="ECO:0000313" key="5">
    <source>
        <dbReference type="Proteomes" id="UP000007322"/>
    </source>
</evidence>
<feature type="compositionally biased region" description="Low complexity" evidence="2">
    <location>
        <begin position="940"/>
        <end position="955"/>
    </location>
</feature>
<feature type="compositionally biased region" description="Polar residues" evidence="2">
    <location>
        <begin position="202"/>
        <end position="213"/>
    </location>
</feature>
<dbReference type="KEGG" id="mtm:MYCTH_2302571"/>
<feature type="compositionally biased region" description="Basic and acidic residues" evidence="2">
    <location>
        <begin position="959"/>
        <end position="968"/>
    </location>
</feature>
<organism evidence="4 5">
    <name type="scientific">Thermothelomyces thermophilus (strain ATCC 42464 / BCRC 31852 / DSM 1799)</name>
    <name type="common">Sporotrichum thermophile</name>
    <dbReference type="NCBI Taxonomy" id="573729"/>
    <lineage>
        <taxon>Eukaryota</taxon>
        <taxon>Fungi</taxon>
        <taxon>Dikarya</taxon>
        <taxon>Ascomycota</taxon>
        <taxon>Pezizomycotina</taxon>
        <taxon>Sordariomycetes</taxon>
        <taxon>Sordariomycetidae</taxon>
        <taxon>Sordariales</taxon>
        <taxon>Chaetomiaceae</taxon>
        <taxon>Thermothelomyces</taxon>
    </lineage>
</organism>
<feature type="compositionally biased region" description="Polar residues" evidence="2">
    <location>
        <begin position="250"/>
        <end position="272"/>
    </location>
</feature>
<feature type="compositionally biased region" description="Low complexity" evidence="2">
    <location>
        <begin position="187"/>
        <end position="201"/>
    </location>
</feature>
<reference evidence="4 5" key="1">
    <citation type="journal article" date="2011" name="Nat. Biotechnol.">
        <title>Comparative genomic analysis of the thermophilic biomass-degrading fungi Myceliophthora thermophila and Thielavia terrestris.</title>
        <authorList>
            <person name="Berka R.M."/>
            <person name="Grigoriev I.V."/>
            <person name="Otillar R."/>
            <person name="Salamov A."/>
            <person name="Grimwood J."/>
            <person name="Reid I."/>
            <person name="Ishmael N."/>
            <person name="John T."/>
            <person name="Darmond C."/>
            <person name="Moisan M.-C."/>
            <person name="Henrissat B."/>
            <person name="Coutinho P.M."/>
            <person name="Lombard V."/>
            <person name="Natvig D.O."/>
            <person name="Lindquist E."/>
            <person name="Schmutz J."/>
            <person name="Lucas S."/>
            <person name="Harris P."/>
            <person name="Powlowski J."/>
            <person name="Bellemare A."/>
            <person name="Taylor D."/>
            <person name="Butler G."/>
            <person name="de Vries R.P."/>
            <person name="Allijn I.E."/>
            <person name="van den Brink J."/>
            <person name="Ushinsky S."/>
            <person name="Storms R."/>
            <person name="Powell A.J."/>
            <person name="Paulsen I.T."/>
            <person name="Elbourne L.D.H."/>
            <person name="Baker S.E."/>
            <person name="Magnuson J."/>
            <person name="LaBoissiere S."/>
            <person name="Clutterbuck A.J."/>
            <person name="Martinez D."/>
            <person name="Wogulis M."/>
            <person name="de Leon A.L."/>
            <person name="Rey M.W."/>
            <person name="Tsang A."/>
        </authorList>
    </citation>
    <scope>NUCLEOTIDE SEQUENCE [LARGE SCALE GENOMIC DNA]</scope>
    <source>
        <strain evidence="5">ATCC 42464 / BCRC 31852 / DSM 1799</strain>
    </source>
</reference>
<sequence length="1603" mass="173035">MEQSHGQGIAGWGPSSFSGEAWEQPFGTFDQGAGTESSYPSPDFLGGGAAINPPFPGDGNQGGLYRQFELYGQSTPWTDHPQTNAAPFSQEPSLEQGYFGGEQRHSADGNQAIDSRFALDIPQGSDFPAQLHGNANQQVDLHQGFSHGVAEPSGSAPNGYHRGQNHPQWQPQQVSAGYGSGHQFDNPLSVSQPSSLSPPVSNGSPSPFFSSHGTALPAVPAYQTEVRQQAPVNSRQVHPHFAAAPNAQLQQPVAVQSPAQKAASQQLPQQMYQQTIPRQQPTQQPAQPPVQQSTQEPLPQSVQQPLSQPAQRPIQNSNQYSVQQPAQRPAFHPTIQAGGGQHVFPQQPSNQPLAAQQFQPSENSQTAGLKRGATTEPQLTAAVAKKAKVAVPAAVGFSSQQAQVQSPPVSEPICTINHQDDSLLSEAKGRSGARWLGVPNLVVGPAPVKLQKGTPTKRYVTLSTKGGKDPLFSKHWRAWTPAESLGNHADAYQKAENDLDRQRADIRLDIEMNRGNSEIPVDWFKKGLKDRLGAEVSWNSDVASIVQRTLTPVAPQPKRLDPPAEPLYSGIKAVEYLRLHPAHLRNQKVTGDVCSDFAAFLQAKATSLKAALSTAAEKPKDGEAEAKALAAKEQLERAIEEGLRVEPENLFAKLSGNNKMIAVLNNILVKLINAGEANTSLAKAILRLNTRFTEVTLEQLEMLQMDRLRKKLVKEGDEEAKMLINQLYDNAKRNDKEESASASDSPSGESGARGKKAVSAQGRAPSKQTTTGSDPKKTTNSSSAKSTPSAADSRKPSAASAPSKTMASTNEMDKAASKATSSSKAPSSATGTKRSREDDPATADVRSSKKPATDNSSAGGVKAPSSAAKPPAASTGKSTTTKPTAAATPGSAAAQPKPRSGLLLPGKARPAAKPAPKPEPNKAEAQKSATKPESTPKPQPAKAQAAPAAASAAKAIKTKTAEETKEAPASKSIFSSLMKEINEEEKTIKTPLTRKTNTPDPNETPEECERRLRKERRRNLRVAFKSGDALVEIREFTRHPDEIAESNMARSVRIGGRDKNSEESEMMKRLHSGHGIKALEINDREWEEPTAVNFDANIPQERREKTYVTRGGLMVFETEEQRLTMERESKELMVIYHNRADIPPSPRSPPYEPSLSGSSSVHDMHLPPSAPEYDEMMQRAVECKQWGPYHASRAAQNRLEAKARPDYADFTNTLNSIHSIAGSYNGQAPRQFVGGLQQPTAQPAVHDPRTWYESTAAASRDQKTHELISSDRARHWQDPDPHNRTLPRKMTERELDNHPKLREVLEYLQKVVDSLKASGAGMPAHQEAPQPVATSSQGAQAAAPDYSAAWAQYYAAQQQQQQQAWYGQQQNSYAHAVANPYSHAQAASGAQQPQPGDPNNQFASILAALGIQQPAAQAQAQPTADQNSQIQAVLMALAAGNQGQAAAVPPADPQSTQYLLEVVKLATSGQNQPQDVQNAYQQYFGQAAQGYGQGYGGHQSSQEREAYGQMYGGSSAEQNRDRQRDRDSNNNSNNNGNNSNNGYGGRGDRGDYHRGSKGGRGNGKNENIPEHLRGINRSLIGTKACAFWAKGQCAKGDKRTFRH</sequence>
<feature type="compositionally biased region" description="Pro residues" evidence="2">
    <location>
        <begin position="1143"/>
        <end position="1152"/>
    </location>
</feature>
<feature type="compositionally biased region" description="Basic and acidic residues" evidence="2">
    <location>
        <begin position="730"/>
        <end position="739"/>
    </location>
</feature>
<feature type="compositionally biased region" description="Low complexity" evidence="2">
    <location>
        <begin position="740"/>
        <end position="750"/>
    </location>
</feature>
<dbReference type="HOGENOM" id="CLU_242299_0_0_1"/>
<feature type="zinc finger region" description="C3H1-type" evidence="1">
    <location>
        <begin position="1579"/>
        <end position="1603"/>
    </location>
</feature>
<feature type="region of interest" description="Disordered" evidence="2">
    <location>
        <begin position="1511"/>
        <end position="1570"/>
    </location>
</feature>
<dbReference type="InParanoid" id="G2Q814"/>
<dbReference type="Proteomes" id="UP000007322">
    <property type="component" value="Chromosome 2"/>
</dbReference>
<feature type="region of interest" description="Disordered" evidence="2">
    <location>
        <begin position="1"/>
        <end position="107"/>
    </location>
</feature>
<dbReference type="EMBL" id="CP003003">
    <property type="protein sequence ID" value="AEO56971.1"/>
    <property type="molecule type" value="Genomic_DNA"/>
</dbReference>
<feature type="compositionally biased region" description="Low complexity" evidence="2">
    <location>
        <begin position="862"/>
        <end position="894"/>
    </location>
</feature>
<feature type="domain" description="C3H1-type" evidence="3">
    <location>
        <begin position="1579"/>
        <end position="1603"/>
    </location>
</feature>
<feature type="region of interest" description="Disordered" evidence="2">
    <location>
        <begin position="1269"/>
        <end position="1292"/>
    </location>
</feature>
<dbReference type="PROSITE" id="PS50103">
    <property type="entry name" value="ZF_C3H1"/>
    <property type="match status" value="1"/>
</dbReference>
<proteinExistence type="predicted"/>
<gene>
    <name evidence="4" type="ORF">MYCTH_2302571</name>
</gene>
<feature type="compositionally biased region" description="Low complexity" evidence="2">
    <location>
        <begin position="778"/>
        <end position="808"/>
    </location>
</feature>
<feature type="compositionally biased region" description="Low complexity" evidence="2">
    <location>
        <begin position="817"/>
        <end position="832"/>
    </location>
</feature>
<dbReference type="OMA" id="DVPYQPW"/>
<feature type="region of interest" description="Disordered" evidence="2">
    <location>
        <begin position="250"/>
        <end position="373"/>
    </location>
</feature>
<accession>G2Q814</accession>
<feature type="non-terminal residue" evidence="4">
    <location>
        <position position="1603"/>
    </location>
</feature>
<dbReference type="GO" id="GO:0008270">
    <property type="term" value="F:zinc ion binding"/>
    <property type="evidence" value="ECO:0007669"/>
    <property type="project" value="UniProtKB-KW"/>
</dbReference>
<protein>
    <recommendedName>
        <fullName evidence="3">C3H1-type domain-containing protein</fullName>
    </recommendedName>
</protein>
<dbReference type="RefSeq" id="XP_003662216.1">
    <property type="nucleotide sequence ID" value="XM_003662168.1"/>
</dbReference>
<feature type="region of interest" description="Disordered" evidence="2">
    <location>
        <begin position="146"/>
        <end position="214"/>
    </location>
</feature>
<feature type="compositionally biased region" description="Polar residues" evidence="2">
    <location>
        <begin position="313"/>
        <end position="326"/>
    </location>
</feature>
<feature type="region of interest" description="Disordered" evidence="2">
    <location>
        <begin position="1320"/>
        <end position="1339"/>
    </location>
</feature>
<dbReference type="InterPro" id="IPR000571">
    <property type="entry name" value="Znf_CCCH"/>
</dbReference>
<dbReference type="eggNOG" id="ENOG502S0GX">
    <property type="taxonomic scope" value="Eukaryota"/>
</dbReference>
<feature type="region of interest" description="Disordered" evidence="2">
    <location>
        <begin position="728"/>
        <end position="1012"/>
    </location>
</feature>
<keyword evidence="1" id="KW-0862">Zinc</keyword>
<dbReference type="OrthoDB" id="4347at2759"/>
<name>G2Q814_THET4</name>
<dbReference type="GeneID" id="11512269"/>
<evidence type="ECO:0000256" key="2">
    <source>
        <dbReference type="SAM" id="MobiDB-lite"/>
    </source>
</evidence>
<keyword evidence="1" id="KW-0863">Zinc-finger</keyword>
<evidence type="ECO:0000259" key="3">
    <source>
        <dbReference type="PROSITE" id="PS50103"/>
    </source>
</evidence>
<feature type="compositionally biased region" description="Polar residues" evidence="2">
    <location>
        <begin position="72"/>
        <end position="93"/>
    </location>
</feature>
<evidence type="ECO:0000313" key="4">
    <source>
        <dbReference type="EMBL" id="AEO56971.1"/>
    </source>
</evidence>
<keyword evidence="5" id="KW-1185">Reference proteome</keyword>
<feature type="compositionally biased region" description="Basic and acidic residues" evidence="2">
    <location>
        <begin position="1518"/>
        <end position="1528"/>
    </location>
</feature>
<feature type="compositionally biased region" description="Low complexity" evidence="2">
    <location>
        <begin position="273"/>
        <end position="311"/>
    </location>
</feature>
<feature type="compositionally biased region" description="Polar residues" evidence="2">
    <location>
        <begin position="165"/>
        <end position="175"/>
    </location>
</feature>
<feature type="compositionally biased region" description="Polar residues" evidence="2">
    <location>
        <begin position="344"/>
        <end position="367"/>
    </location>
</feature>